<feature type="region of interest" description="Disordered" evidence="1">
    <location>
        <begin position="226"/>
        <end position="256"/>
    </location>
</feature>
<evidence type="ECO:0000313" key="4">
    <source>
        <dbReference type="Proteomes" id="UP001160499"/>
    </source>
</evidence>
<keyword evidence="4" id="KW-1185">Reference proteome</keyword>
<feature type="compositionally biased region" description="Basic residues" evidence="1">
    <location>
        <begin position="15"/>
        <end position="25"/>
    </location>
</feature>
<evidence type="ECO:0000256" key="2">
    <source>
        <dbReference type="SAM" id="Phobius"/>
    </source>
</evidence>
<protein>
    <submittedName>
        <fullName evidence="3">Uncharacterized protein</fullName>
    </submittedName>
</protein>
<accession>A0ABT6LCR3</accession>
<evidence type="ECO:0000256" key="1">
    <source>
        <dbReference type="SAM" id="MobiDB-lite"/>
    </source>
</evidence>
<keyword evidence="2" id="KW-0812">Transmembrane</keyword>
<feature type="transmembrane region" description="Helical" evidence="2">
    <location>
        <begin position="43"/>
        <end position="64"/>
    </location>
</feature>
<proteinExistence type="predicted"/>
<organism evidence="3 4">
    <name type="scientific">Streptomyces pseudovenezuelae</name>
    <dbReference type="NCBI Taxonomy" id="67350"/>
    <lineage>
        <taxon>Bacteria</taxon>
        <taxon>Bacillati</taxon>
        <taxon>Actinomycetota</taxon>
        <taxon>Actinomycetes</taxon>
        <taxon>Kitasatosporales</taxon>
        <taxon>Streptomycetaceae</taxon>
        <taxon>Streptomyces</taxon>
        <taxon>Streptomyces aurantiacus group</taxon>
    </lineage>
</organism>
<sequence>MRRVGREQRVTLRLSRQRPGRVRQRQRTDGPEGARRPRQWRDLTVVGGLVTVLLAVPGTVWAVLVAQDQLHQSQEAETKSERAQASRVSTWAIQDAHGKWSLHLTNRSPDPVTNVALTFVVVGTRTKAAAGHSPAIWVGYSLSLTSVPPCTDLTISQDQLVYSEKLSPTLESLHSFASPYLWGLPNAEGWRSVEGELPILESGGLQFTDRDGLTWVRHDGRLTQGAPALKPLPGVQGGVKGMPSAHAVEQCDDTDS</sequence>
<keyword evidence="2" id="KW-0472">Membrane</keyword>
<feature type="region of interest" description="Disordered" evidence="1">
    <location>
        <begin position="1"/>
        <end position="38"/>
    </location>
</feature>
<comment type="caution">
    <text evidence="3">The sequence shown here is derived from an EMBL/GenBank/DDBJ whole genome shotgun (WGS) entry which is preliminary data.</text>
</comment>
<dbReference type="Proteomes" id="UP001160499">
    <property type="component" value="Unassembled WGS sequence"/>
</dbReference>
<dbReference type="EMBL" id="JARXVH010000002">
    <property type="protein sequence ID" value="MDH6214101.1"/>
    <property type="molecule type" value="Genomic_DNA"/>
</dbReference>
<gene>
    <name evidence="3" type="ORF">M2283_001384</name>
</gene>
<feature type="compositionally biased region" description="Basic and acidic residues" evidence="1">
    <location>
        <begin position="1"/>
        <end position="10"/>
    </location>
</feature>
<evidence type="ECO:0000313" key="3">
    <source>
        <dbReference type="EMBL" id="MDH6214101.1"/>
    </source>
</evidence>
<name>A0ABT6LCR3_9ACTN</name>
<feature type="compositionally biased region" description="Basic and acidic residues" evidence="1">
    <location>
        <begin position="26"/>
        <end position="38"/>
    </location>
</feature>
<reference evidence="3 4" key="1">
    <citation type="submission" date="2023-04" db="EMBL/GenBank/DDBJ databases">
        <title>Forest soil microbial communities from Buena Vista Peninsula, Colon Province, Panama.</title>
        <authorList>
            <person name="Bouskill N."/>
        </authorList>
    </citation>
    <scope>NUCLEOTIDE SEQUENCE [LARGE SCALE GENOMIC DNA]</scope>
    <source>
        <strain evidence="3 4">GGS1</strain>
    </source>
</reference>
<keyword evidence="2" id="KW-1133">Transmembrane helix</keyword>